<dbReference type="GO" id="GO:0009103">
    <property type="term" value="P:lipopolysaccharide biosynthetic process"/>
    <property type="evidence" value="ECO:0007669"/>
    <property type="project" value="UniProtKB-ARBA"/>
</dbReference>
<gene>
    <name evidence="9" type="ORF">CCALI_00111</name>
</gene>
<protein>
    <submittedName>
        <fullName evidence="9">4-amino-4-deoxy-L-arabinose transferase and related glycosyltransferases of PMT family</fullName>
    </submittedName>
</protein>
<dbReference type="GO" id="GO:0005886">
    <property type="term" value="C:plasma membrane"/>
    <property type="evidence" value="ECO:0007669"/>
    <property type="project" value="UniProtKB-SubCell"/>
</dbReference>
<dbReference type="HOGENOM" id="CLU_568263_0_0_0"/>
<evidence type="ECO:0000313" key="10">
    <source>
        <dbReference type="Proteomes" id="UP000014227"/>
    </source>
</evidence>
<feature type="transmembrane region" description="Helical" evidence="8">
    <location>
        <begin position="201"/>
        <end position="225"/>
    </location>
</feature>
<keyword evidence="5 8" id="KW-0812">Transmembrane</keyword>
<dbReference type="eggNOG" id="COG1807">
    <property type="taxonomic scope" value="Bacteria"/>
</dbReference>
<dbReference type="PANTHER" id="PTHR33908:SF11">
    <property type="entry name" value="MEMBRANE PROTEIN"/>
    <property type="match status" value="1"/>
</dbReference>
<evidence type="ECO:0000313" key="9">
    <source>
        <dbReference type="EMBL" id="CCW33950.1"/>
    </source>
</evidence>
<sequence>MPYLHYAQIATFHLLGTGLLQDRLLSVLFSLLTLPLLFFPTQRLFDTPTALLATLLWGLSHANFLYNRLALMTLGGAFFLSLGWALWVEGLLAAERGRGGVWMGLSGLVLGAVYGVRGLGALVWGVPLGVLGWTRRWRLLGWWSGGFLASLLFYLLWWYLPHAKQIQHMNRYYLNHQLLPHSLWALRENILVNLFGHHRGIAPYLFLHLPVETLLVLLLSAALLIKKERWFQAPQTDGLAFLFGWLTVFVLFCIISSYAPSRYYVLFYPALAVLAAVALQRFPLVFRTVATHRPSRSLLTGYVGFQIGRLLNLPGRFEDGIPFLLGLCCGGLAFLLMPPPKLLTQPSLNMLRALCIGVWIFFQIAWTTDWLTHLSYTQKQTSLQLASMLPKNSVLFGDAAPGLCLFNRFVNVPVLPGLCNDRDPLAHYRSHPRYLALLDGRRNLQWWRRRYPTIFQQKPLLHCKVVGFGVVVYAVPTSIE</sequence>
<evidence type="ECO:0000256" key="6">
    <source>
        <dbReference type="ARBA" id="ARBA00022989"/>
    </source>
</evidence>
<feature type="transmembrane region" description="Helical" evidence="8">
    <location>
        <begin position="24"/>
        <end position="45"/>
    </location>
</feature>
<dbReference type="PANTHER" id="PTHR33908">
    <property type="entry name" value="MANNOSYLTRANSFERASE YKCB-RELATED"/>
    <property type="match status" value="1"/>
</dbReference>
<dbReference type="PATRIC" id="fig|1303518.3.peg.113"/>
<evidence type="ECO:0000256" key="8">
    <source>
        <dbReference type="SAM" id="Phobius"/>
    </source>
</evidence>
<evidence type="ECO:0000256" key="2">
    <source>
        <dbReference type="ARBA" id="ARBA00022475"/>
    </source>
</evidence>
<keyword evidence="2" id="KW-1003">Cell membrane</keyword>
<organism evidence="9 10">
    <name type="scientific">Chthonomonas calidirosea (strain DSM 23976 / ICMP 18418 / T49)</name>
    <dbReference type="NCBI Taxonomy" id="1303518"/>
    <lineage>
        <taxon>Bacteria</taxon>
        <taxon>Bacillati</taxon>
        <taxon>Armatimonadota</taxon>
        <taxon>Chthonomonadia</taxon>
        <taxon>Chthonomonadales</taxon>
        <taxon>Chthonomonadaceae</taxon>
        <taxon>Chthonomonas</taxon>
    </lineage>
</organism>
<keyword evidence="3" id="KW-0328">Glycosyltransferase</keyword>
<comment type="subcellular location">
    <subcellularLocation>
        <location evidence="1">Cell membrane</location>
        <topology evidence="1">Multi-pass membrane protein</topology>
    </subcellularLocation>
</comment>
<evidence type="ECO:0000256" key="1">
    <source>
        <dbReference type="ARBA" id="ARBA00004651"/>
    </source>
</evidence>
<keyword evidence="4 9" id="KW-0808">Transferase</keyword>
<proteinExistence type="predicted"/>
<dbReference type="STRING" id="454171.CP488_01046"/>
<keyword evidence="6 8" id="KW-1133">Transmembrane helix</keyword>
<keyword evidence="10" id="KW-1185">Reference proteome</keyword>
<dbReference type="Proteomes" id="UP000014227">
    <property type="component" value="Chromosome I"/>
</dbReference>
<feature type="transmembrane region" description="Helical" evidence="8">
    <location>
        <begin position="265"/>
        <end position="286"/>
    </location>
</feature>
<feature type="transmembrane region" description="Helical" evidence="8">
    <location>
        <begin position="107"/>
        <end position="133"/>
    </location>
</feature>
<feature type="transmembrane region" description="Helical" evidence="8">
    <location>
        <begin position="320"/>
        <end position="337"/>
    </location>
</feature>
<dbReference type="EMBL" id="HF951689">
    <property type="protein sequence ID" value="CCW33950.1"/>
    <property type="molecule type" value="Genomic_DNA"/>
</dbReference>
<dbReference type="GO" id="GO:0016763">
    <property type="term" value="F:pentosyltransferase activity"/>
    <property type="evidence" value="ECO:0007669"/>
    <property type="project" value="TreeGrafter"/>
</dbReference>
<accession>S0ESN9</accession>
<name>S0ESN9_CHTCT</name>
<feature type="transmembrane region" description="Helical" evidence="8">
    <location>
        <begin position="140"/>
        <end position="160"/>
    </location>
</feature>
<reference evidence="10" key="1">
    <citation type="submission" date="2013-03" db="EMBL/GenBank/DDBJ databases">
        <title>Genome sequence of Chthonomonas calidirosea, the first sequenced genome from the Armatimonadetes phylum (formally candidate division OP10).</title>
        <authorList>
            <person name="Lee K.C.Y."/>
            <person name="Morgan X.C."/>
            <person name="Dunfield P.F."/>
            <person name="Tamas I."/>
            <person name="Houghton K.M."/>
            <person name="Vyssotski M."/>
            <person name="Ryan J.L.J."/>
            <person name="Lagutin K."/>
            <person name="McDonald I.R."/>
            <person name="Stott M.B."/>
        </authorList>
    </citation>
    <scope>NUCLEOTIDE SEQUENCE [LARGE SCALE GENOMIC DNA]</scope>
    <source>
        <strain evidence="10">DSM 23976 / ICMP 18418 / T49</strain>
    </source>
</reference>
<dbReference type="InterPro" id="IPR050297">
    <property type="entry name" value="LipidA_mod_glycosyltrf_83"/>
</dbReference>
<keyword evidence="7 8" id="KW-0472">Membrane</keyword>
<feature type="transmembrane region" description="Helical" evidence="8">
    <location>
        <begin position="65"/>
        <end position="87"/>
    </location>
</feature>
<evidence type="ECO:0000256" key="5">
    <source>
        <dbReference type="ARBA" id="ARBA00022692"/>
    </source>
</evidence>
<evidence type="ECO:0000256" key="4">
    <source>
        <dbReference type="ARBA" id="ARBA00022679"/>
    </source>
</evidence>
<feature type="transmembrane region" description="Helical" evidence="8">
    <location>
        <begin position="349"/>
        <end position="366"/>
    </location>
</feature>
<feature type="transmembrane region" description="Helical" evidence="8">
    <location>
        <begin position="237"/>
        <end position="259"/>
    </location>
</feature>
<dbReference type="AlphaFoldDB" id="S0ESN9"/>
<dbReference type="KEGG" id="ccz:CCALI_00111"/>
<dbReference type="InParanoid" id="S0ESN9"/>
<evidence type="ECO:0000256" key="3">
    <source>
        <dbReference type="ARBA" id="ARBA00022676"/>
    </source>
</evidence>
<evidence type="ECO:0000256" key="7">
    <source>
        <dbReference type="ARBA" id="ARBA00023136"/>
    </source>
</evidence>